<dbReference type="PANTHER" id="PTHR46698">
    <property type="entry name" value="CROSSVEINLESS 2"/>
    <property type="match status" value="1"/>
</dbReference>
<feature type="compositionally biased region" description="Polar residues" evidence="4">
    <location>
        <begin position="300"/>
        <end position="309"/>
    </location>
</feature>
<dbReference type="GO" id="GO:0005576">
    <property type="term" value="C:extracellular region"/>
    <property type="evidence" value="ECO:0007669"/>
    <property type="project" value="UniProtKB-SubCell"/>
</dbReference>
<dbReference type="PANTHER" id="PTHR46698:SF4">
    <property type="entry name" value="CROSSVEINLESS 2"/>
    <property type="match status" value="1"/>
</dbReference>
<dbReference type="SUPFAM" id="SSF57603">
    <property type="entry name" value="FnI-like domain"/>
    <property type="match status" value="2"/>
</dbReference>
<evidence type="ECO:0000313" key="8">
    <source>
        <dbReference type="Proteomes" id="UP000070412"/>
    </source>
</evidence>
<dbReference type="EMBL" id="WVUK01000053">
    <property type="protein sequence ID" value="KAF7494395.1"/>
    <property type="molecule type" value="Genomic_DNA"/>
</dbReference>
<feature type="region of interest" description="Disordered" evidence="4">
    <location>
        <begin position="294"/>
        <end position="320"/>
    </location>
</feature>
<dbReference type="SMART" id="SM00214">
    <property type="entry name" value="VWC"/>
    <property type="match status" value="2"/>
</dbReference>
<dbReference type="OrthoDB" id="6236007at2759"/>
<dbReference type="InterPro" id="IPR001007">
    <property type="entry name" value="VWF_dom"/>
</dbReference>
<dbReference type="Proteomes" id="UP000070412">
    <property type="component" value="Unassembled WGS sequence"/>
</dbReference>
<keyword evidence="8" id="KW-1185">Reference proteome</keyword>
<reference evidence="8" key="1">
    <citation type="journal article" date="2020" name="PLoS Negl. Trop. Dis.">
        <title>High-quality nuclear genome for Sarcoptes scabiei-A critical resource for a neglected parasite.</title>
        <authorList>
            <person name="Korhonen P.K."/>
            <person name="Gasser R.B."/>
            <person name="Ma G."/>
            <person name="Wang T."/>
            <person name="Stroehlein A.J."/>
            <person name="Young N.D."/>
            <person name="Ang C.S."/>
            <person name="Fernando D.D."/>
            <person name="Lu H.C."/>
            <person name="Taylor S."/>
            <person name="Reynolds S.L."/>
            <person name="Mofiz E."/>
            <person name="Najaraj S.H."/>
            <person name="Gowda H."/>
            <person name="Madugundu A."/>
            <person name="Renuse S."/>
            <person name="Holt D."/>
            <person name="Pandey A."/>
            <person name="Papenfuss A.T."/>
            <person name="Fischer K."/>
        </authorList>
    </citation>
    <scope>NUCLEOTIDE SEQUENCE [LARGE SCALE GENOMIC DNA]</scope>
</reference>
<evidence type="ECO:0000256" key="3">
    <source>
        <dbReference type="ARBA" id="ARBA00022729"/>
    </source>
</evidence>
<dbReference type="Gene3D" id="2.10.70.10">
    <property type="entry name" value="Complement Module, domain 1"/>
    <property type="match status" value="1"/>
</dbReference>
<evidence type="ECO:0000256" key="4">
    <source>
        <dbReference type="SAM" id="MobiDB-lite"/>
    </source>
</evidence>
<comment type="subcellular location">
    <subcellularLocation>
        <location evidence="1">Secreted</location>
    </subcellularLocation>
</comment>
<dbReference type="EnsemblMetazoa" id="SSS_876s_mrna">
    <property type="protein sequence ID" value="KAF7494395.1"/>
    <property type="gene ID" value="SSS_876"/>
</dbReference>
<dbReference type="AlphaFoldDB" id="A0A834RCF9"/>
<feature type="compositionally biased region" description="Low complexity" evidence="4">
    <location>
        <begin position="310"/>
        <end position="320"/>
    </location>
</feature>
<feature type="domain" description="VWFC" evidence="5">
    <location>
        <begin position="41"/>
        <end position="101"/>
    </location>
</feature>
<dbReference type="InterPro" id="IPR052424">
    <property type="entry name" value="Kielin_Chordin-BMP_Reg"/>
</dbReference>
<dbReference type="Pfam" id="PF23334">
    <property type="entry name" value="VWC2L_2nd"/>
    <property type="match status" value="1"/>
</dbReference>
<keyword evidence="2" id="KW-0964">Secreted</keyword>
<protein>
    <recommendedName>
        <fullName evidence="5">VWFC domain-containing protein</fullName>
    </recommendedName>
</protein>
<sequence length="525" mass="58549">MHRIRYSVCLILASFLASGTTVINGFPFRLKRAFSYHANQTACTVDFVVYKDGDPIPTDDPCETCRCRPPGFTCTLRHCEVKTGCRAIRRIGECCPQYQCGCEHNGQYYKDGDRIYNAESPCYSCYCQGSSITCSLADCQFRFDCEPEYVIGECCPRYDHCEPENRFNHYSTQRIFVQRPKTTTPNQMSTPSLFLSSRRFSSFFDNYDRSATISVTKPLSTTAKPTMPTIKRTVETNLKSTTTPKAIQTTKPTTTTTITTPMTVFTTKLKTTITTPKTVSNTRLTTTTSTPIAVPHRKSTTTMPTSILSTKPKTTTTTPTTVVTTKPLSITERVEIEPRSSTIPDEVFSISNNIKDDEFLSNDESNATTTNPSIVVVFDDDSTIPESLFDTESTTTISTILEEDSQSQERFKKDEHNTESISMISETTTVVDMTLLPIDSDENNNNEMTTSTESISVDSNPIAINRTQISTKVSTNSIDVATERFESDPIINGTIVEVNDDEENELESTTTIKPFLTTIGEIDDD</sequence>
<evidence type="ECO:0000256" key="1">
    <source>
        <dbReference type="ARBA" id="ARBA00004613"/>
    </source>
</evidence>
<accession>A0A834RCF9</accession>
<name>A0A834RCF9_SARSC</name>
<reference evidence="6" key="2">
    <citation type="submission" date="2020-01" db="EMBL/GenBank/DDBJ databases">
        <authorList>
            <person name="Korhonen P.K.K."/>
            <person name="Guangxu M.G."/>
            <person name="Wang T.W."/>
            <person name="Stroehlein A.J.S."/>
            <person name="Young N.D."/>
            <person name="Ang C.-S.A."/>
            <person name="Fernando D.W.F."/>
            <person name="Lu H.L."/>
            <person name="Taylor S.T."/>
            <person name="Ehtesham M.E.M."/>
            <person name="Najaraj S.H.N."/>
            <person name="Harsha G.H.G."/>
            <person name="Madugundu A.M."/>
            <person name="Renuse S.R."/>
            <person name="Holt D.H."/>
            <person name="Pandey A.P."/>
            <person name="Papenfuss A.P."/>
            <person name="Gasser R.B.G."/>
            <person name="Fischer K.F."/>
        </authorList>
    </citation>
    <scope>NUCLEOTIDE SEQUENCE</scope>
    <source>
        <strain evidence="6">SSS_KF_BRIS2020</strain>
    </source>
</reference>
<evidence type="ECO:0000313" key="6">
    <source>
        <dbReference type="EMBL" id="KAF7494395.1"/>
    </source>
</evidence>
<dbReference type="PROSITE" id="PS50184">
    <property type="entry name" value="VWFC_2"/>
    <property type="match status" value="2"/>
</dbReference>
<evidence type="ECO:0000313" key="7">
    <source>
        <dbReference type="EnsemblMetazoa" id="KAF7494395.1"/>
    </source>
</evidence>
<evidence type="ECO:0000256" key="2">
    <source>
        <dbReference type="ARBA" id="ARBA00022525"/>
    </source>
</evidence>
<feature type="domain" description="VWFC" evidence="5">
    <location>
        <begin position="102"/>
        <end position="162"/>
    </location>
</feature>
<organism evidence="6">
    <name type="scientific">Sarcoptes scabiei</name>
    <name type="common">Itch mite</name>
    <name type="synonym">Acarus scabiei</name>
    <dbReference type="NCBI Taxonomy" id="52283"/>
    <lineage>
        <taxon>Eukaryota</taxon>
        <taxon>Metazoa</taxon>
        <taxon>Ecdysozoa</taxon>
        <taxon>Arthropoda</taxon>
        <taxon>Chelicerata</taxon>
        <taxon>Arachnida</taxon>
        <taxon>Acari</taxon>
        <taxon>Acariformes</taxon>
        <taxon>Sarcoptiformes</taxon>
        <taxon>Astigmata</taxon>
        <taxon>Psoroptidia</taxon>
        <taxon>Sarcoptoidea</taxon>
        <taxon>Sarcoptidae</taxon>
        <taxon>Sarcoptinae</taxon>
        <taxon>Sarcoptes</taxon>
    </lineage>
</organism>
<proteinExistence type="predicted"/>
<keyword evidence="3" id="KW-0732">Signal</keyword>
<reference evidence="7" key="3">
    <citation type="submission" date="2022-06" db="UniProtKB">
        <authorList>
            <consortium name="EnsemblMetazoa"/>
        </authorList>
    </citation>
    <scope>IDENTIFICATION</scope>
</reference>
<gene>
    <name evidence="6" type="ORF">SSS_876</name>
</gene>
<evidence type="ECO:0000259" key="5">
    <source>
        <dbReference type="PROSITE" id="PS50184"/>
    </source>
</evidence>